<evidence type="ECO:0000259" key="5">
    <source>
        <dbReference type="Pfam" id="PF00725"/>
    </source>
</evidence>
<dbReference type="Gene3D" id="3.40.50.720">
    <property type="entry name" value="NAD(P)-binding Rossmann-like Domain"/>
    <property type="match status" value="1"/>
</dbReference>
<dbReference type="Gene3D" id="1.10.1040.10">
    <property type="entry name" value="N-(1-d-carboxylethyl)-l-norvaline Dehydrogenase, domain 2"/>
    <property type="match status" value="1"/>
</dbReference>
<evidence type="ECO:0000259" key="6">
    <source>
        <dbReference type="Pfam" id="PF02737"/>
    </source>
</evidence>
<name>A0A3N0I3I8_9FIRM</name>
<evidence type="ECO:0000256" key="2">
    <source>
        <dbReference type="ARBA" id="ARBA00009463"/>
    </source>
</evidence>
<dbReference type="SUPFAM" id="SSF48179">
    <property type="entry name" value="6-phosphogluconate dehydrogenase C-terminal domain-like"/>
    <property type="match status" value="1"/>
</dbReference>
<dbReference type="OrthoDB" id="9815331at2"/>
<dbReference type="Pfam" id="PF00725">
    <property type="entry name" value="3HCDH"/>
    <property type="match status" value="1"/>
</dbReference>
<dbReference type="Pfam" id="PF02737">
    <property type="entry name" value="3HCDH_N"/>
    <property type="match status" value="1"/>
</dbReference>
<dbReference type="InterPro" id="IPR006176">
    <property type="entry name" value="3-OHacyl-CoA_DH_NAD-bd"/>
</dbReference>
<dbReference type="InterPro" id="IPR006108">
    <property type="entry name" value="3HC_DH_C"/>
</dbReference>
<dbReference type="GO" id="GO:0006631">
    <property type="term" value="P:fatty acid metabolic process"/>
    <property type="evidence" value="ECO:0007669"/>
    <property type="project" value="InterPro"/>
</dbReference>
<dbReference type="InterPro" id="IPR013328">
    <property type="entry name" value="6PGD_dom2"/>
</dbReference>
<dbReference type="GO" id="GO:0003857">
    <property type="term" value="F:(3S)-3-hydroxyacyl-CoA dehydrogenase (NAD+) activity"/>
    <property type="evidence" value="ECO:0007669"/>
    <property type="project" value="UniProtKB-EC"/>
</dbReference>
<gene>
    <name evidence="7" type="ORF">EDX97_00750</name>
</gene>
<dbReference type="GO" id="GO:0070403">
    <property type="term" value="F:NAD+ binding"/>
    <property type="evidence" value="ECO:0007669"/>
    <property type="project" value="InterPro"/>
</dbReference>
<evidence type="ECO:0000313" key="7">
    <source>
        <dbReference type="EMBL" id="RNM31136.1"/>
    </source>
</evidence>
<dbReference type="PIRSF" id="PIRSF000105">
    <property type="entry name" value="HCDH"/>
    <property type="match status" value="1"/>
</dbReference>
<comment type="pathway">
    <text evidence="1">Lipid metabolism; butanoate metabolism.</text>
</comment>
<reference evidence="7 8" key="1">
    <citation type="submission" date="2018-11" db="EMBL/GenBank/DDBJ databases">
        <title>Clostridium sp. nov., a member of the family Erysipelotrichaceae isolated from pig faeces.</title>
        <authorList>
            <person name="Chang Y.-H."/>
        </authorList>
    </citation>
    <scope>NUCLEOTIDE SEQUENCE [LARGE SCALE GENOMIC DNA]</scope>
    <source>
        <strain evidence="7 8">YH-panp20</strain>
    </source>
</reference>
<dbReference type="EC" id="1.1.1.35" evidence="7"/>
<feature type="site" description="Important for catalytic activity" evidence="4">
    <location>
        <position position="171"/>
    </location>
</feature>
<organism evidence="7 8">
    <name type="scientific">Absicoccus porci</name>
    <dbReference type="NCBI Taxonomy" id="2486576"/>
    <lineage>
        <taxon>Bacteria</taxon>
        <taxon>Bacillati</taxon>
        <taxon>Bacillota</taxon>
        <taxon>Erysipelotrichia</taxon>
        <taxon>Erysipelotrichales</taxon>
        <taxon>Erysipelotrichaceae</taxon>
        <taxon>Absicoccus</taxon>
    </lineage>
</organism>
<keyword evidence="8" id="KW-1185">Reference proteome</keyword>
<dbReference type="RefSeq" id="WP_128519317.1">
    <property type="nucleotide sequence ID" value="NZ_RJQC01000001.1"/>
</dbReference>
<dbReference type="SUPFAM" id="SSF51735">
    <property type="entry name" value="NAD(P)-binding Rossmann-fold domains"/>
    <property type="match status" value="1"/>
</dbReference>
<dbReference type="InterPro" id="IPR022694">
    <property type="entry name" value="3-OHacyl-CoA_DH"/>
</dbReference>
<evidence type="ECO:0000313" key="8">
    <source>
        <dbReference type="Proteomes" id="UP000276568"/>
    </source>
</evidence>
<feature type="domain" description="3-hydroxyacyl-CoA dehydrogenase NAD binding" evidence="6">
    <location>
        <begin position="81"/>
        <end position="214"/>
    </location>
</feature>
<dbReference type="Proteomes" id="UP000276568">
    <property type="component" value="Unassembled WGS sequence"/>
</dbReference>
<dbReference type="InterPro" id="IPR036291">
    <property type="entry name" value="NAD(P)-bd_dom_sf"/>
</dbReference>
<dbReference type="NCBIfam" id="NF006143">
    <property type="entry name" value="PRK08293.1"/>
    <property type="match status" value="1"/>
</dbReference>
<evidence type="ECO:0000256" key="1">
    <source>
        <dbReference type="ARBA" id="ARBA00005086"/>
    </source>
</evidence>
<accession>A0A3N0I3I8</accession>
<sequence length="310" mass="34535">MNNRKVVVVGGGVLGSQIAFQAAYQGFDVTFWLRMESSKTRTQPKLNRLKSIYLSSLEALKPYCGTDYPYYPHGLVADLSQTSVADIEAKQAQVEKAYASIVLELDMAKACKDAMIVIEAMAEDFQAKCDIYQKLSQYLEPDTILASNSSTMVPSQFVDHIKRPERYLAMHFANEIWKYNIVEIMGHSHTDPHVFEQAVAFGKEIGMEPICLQKEQPGYVLNSLLVPFLNAALNLYANGIADAPTIDKTWRKATGAPYGPMQILDIVGLQTAYNIARMNPAMKKVADMLKSYIDQGKTGVQAKAGFYSYE</sequence>
<dbReference type="InterPro" id="IPR008927">
    <property type="entry name" value="6-PGluconate_DH-like_C_sf"/>
</dbReference>
<evidence type="ECO:0000256" key="3">
    <source>
        <dbReference type="ARBA" id="ARBA00023002"/>
    </source>
</evidence>
<dbReference type="PANTHER" id="PTHR48075">
    <property type="entry name" value="3-HYDROXYACYL-COA DEHYDROGENASE FAMILY PROTEIN"/>
    <property type="match status" value="1"/>
</dbReference>
<comment type="caution">
    <text evidence="7">The sequence shown here is derived from an EMBL/GenBank/DDBJ whole genome shotgun (WGS) entry which is preliminary data.</text>
</comment>
<dbReference type="EMBL" id="RJQC01000001">
    <property type="protein sequence ID" value="RNM31136.1"/>
    <property type="molecule type" value="Genomic_DNA"/>
</dbReference>
<keyword evidence="3 7" id="KW-0560">Oxidoreductase</keyword>
<dbReference type="AlphaFoldDB" id="A0A3N0I3I8"/>
<feature type="domain" description="3-hydroxyacyl-CoA dehydrogenase C-terminal" evidence="5">
    <location>
        <begin position="218"/>
        <end position="309"/>
    </location>
</feature>
<comment type="similarity">
    <text evidence="2">Belongs to the 3-hydroxyacyl-CoA dehydrogenase family.</text>
</comment>
<protein>
    <submittedName>
        <fullName evidence="7">3-hydroxyacyl-CoA dehydrogenase</fullName>
        <ecNumber evidence="7">1.1.1.35</ecNumber>
    </submittedName>
</protein>
<evidence type="ECO:0000256" key="4">
    <source>
        <dbReference type="PIRSR" id="PIRSR000105-1"/>
    </source>
</evidence>
<dbReference type="PANTHER" id="PTHR48075:SF5">
    <property type="entry name" value="3-HYDROXYBUTYRYL-COA DEHYDROGENASE"/>
    <property type="match status" value="1"/>
</dbReference>
<proteinExistence type="inferred from homology"/>